<sequence>MARFSGPSAPASALAGMPKSENSQPFSQLFQADVQMMKYIPIYYDGSEEPQKIPVKNGLIRLRDLKTYISPDVTGLMVDDGEGFFCMSPKDDDEDKFIIESARYKYKAYIPPGKSAKGNLPVKTVEEHAKNKVLKVLKLIGGDDSEQGTSKAPEDETDKKKADKQGRSRKMCVLFKYRSHYGTDYVTQGEKEFYFNGKKEDYTLTSFIEHCLDLFKNESFYSFIFNSGIELGTKDNVVIKCFTIEQMINGVAKIEPAKFSKWCSLIYPGFKKTFSFSLLVTSRIHEQLIENDMYIPTSIVPKNNEVQKSKSHVPLLPSNKKIESHVPAPTPKQIIKKTSESPAPVLPLKQIHTKTPESLVDVHPTGFGTFNGSVPGAFRLDNFKKPEVPSRMRTLMHNSIKNAALPVPDRQALSQIDHNRLDSPRKNQQRILQDEASRSPPNKHMDLLNKIKVPLVSEIPFKDLKLDRFLGRGAFGHVYKGKYREHVDVAIKEMPTYSVNTSELAKEISVLTKLHHETLITLLGVASTRSHVYLVMDLVDGQSLFKILFDDSVKKDYDLTEKERFTIGYDITMAMVYLHTREIVHRDVESGNVVVDFNTKRAKMCDFGLAKDFNRDAILETVGHVGCIGTKPYTAPEVYFFRKPSSKKSDVWSLGCTLLELFPEEFVWNIEKPSEVDEVLKKAYKQCELPSRLYFAPTFLVPALEGSFNYDWEKRLESHEIKHTFEQEKKVQKYRQETKRKYEKSAQDVGSPMRKINKESNSVVDLTVEENPHYTSGNDVISVIHSQNNGENTKATEQSNIFAEEGRTLKSETSEALCKSKNQIITKTSKADLFEKSFASQDPRFDMSLKSRLKKMMD</sequence>
<protein>
    <submittedName>
        <fullName evidence="1">Uncharacterized protein</fullName>
    </submittedName>
</protein>
<organism evidence="1 2">
    <name type="scientific">Eretmocerus hayati</name>
    <dbReference type="NCBI Taxonomy" id="131215"/>
    <lineage>
        <taxon>Eukaryota</taxon>
        <taxon>Metazoa</taxon>
        <taxon>Ecdysozoa</taxon>
        <taxon>Arthropoda</taxon>
        <taxon>Hexapoda</taxon>
        <taxon>Insecta</taxon>
        <taxon>Pterygota</taxon>
        <taxon>Neoptera</taxon>
        <taxon>Endopterygota</taxon>
        <taxon>Hymenoptera</taxon>
        <taxon>Apocrita</taxon>
        <taxon>Proctotrupomorpha</taxon>
        <taxon>Chalcidoidea</taxon>
        <taxon>Aphelinidae</taxon>
        <taxon>Aphelininae</taxon>
        <taxon>Eretmocerus</taxon>
    </lineage>
</organism>
<comment type="caution">
    <text evidence="1">The sequence shown here is derived from an EMBL/GenBank/DDBJ whole genome shotgun (WGS) entry which is preliminary data.</text>
</comment>
<proteinExistence type="predicted"/>
<dbReference type="Proteomes" id="UP001239111">
    <property type="component" value="Chromosome 2"/>
</dbReference>
<keyword evidence="2" id="KW-1185">Reference proteome</keyword>
<evidence type="ECO:0000313" key="2">
    <source>
        <dbReference type="Proteomes" id="UP001239111"/>
    </source>
</evidence>
<name>A0ACC2P5F9_9HYME</name>
<reference evidence="1" key="1">
    <citation type="submission" date="2023-04" db="EMBL/GenBank/DDBJ databases">
        <title>A chromosome-level genome assembly of the parasitoid wasp Eretmocerus hayati.</title>
        <authorList>
            <person name="Zhong Y."/>
            <person name="Liu S."/>
            <person name="Liu Y."/>
        </authorList>
    </citation>
    <scope>NUCLEOTIDE SEQUENCE</scope>
    <source>
        <strain evidence="1">ZJU_SS_LIU_2023</strain>
    </source>
</reference>
<gene>
    <name evidence="1" type="ORF">QAD02_014120</name>
</gene>
<evidence type="ECO:0000313" key="1">
    <source>
        <dbReference type="EMBL" id="KAJ8678333.1"/>
    </source>
</evidence>
<accession>A0ACC2P5F9</accession>
<dbReference type="EMBL" id="CM056742">
    <property type="protein sequence ID" value="KAJ8678333.1"/>
    <property type="molecule type" value="Genomic_DNA"/>
</dbReference>